<dbReference type="InterPro" id="IPR032687">
    <property type="entry name" value="AraC-type_N"/>
</dbReference>
<accession>A0ABW0YDU2</accession>
<dbReference type="Pfam" id="PF12833">
    <property type="entry name" value="HTH_18"/>
    <property type="match status" value="1"/>
</dbReference>
<keyword evidence="3" id="KW-0804">Transcription</keyword>
<evidence type="ECO:0000256" key="1">
    <source>
        <dbReference type="ARBA" id="ARBA00023015"/>
    </source>
</evidence>
<dbReference type="InterPro" id="IPR009057">
    <property type="entry name" value="Homeodomain-like_sf"/>
</dbReference>
<dbReference type="Pfam" id="PF12625">
    <property type="entry name" value="Arabinose_bd"/>
    <property type="match status" value="1"/>
</dbReference>
<keyword evidence="2" id="KW-0238">DNA-binding</keyword>
<proteinExistence type="predicted"/>
<dbReference type="Proteomes" id="UP001596132">
    <property type="component" value="Unassembled WGS sequence"/>
</dbReference>
<gene>
    <name evidence="5" type="ORF">ACFPVW_18060</name>
</gene>
<evidence type="ECO:0000259" key="4">
    <source>
        <dbReference type="PROSITE" id="PS01124"/>
    </source>
</evidence>
<dbReference type="Gene3D" id="1.10.10.60">
    <property type="entry name" value="Homeodomain-like"/>
    <property type="match status" value="1"/>
</dbReference>
<feature type="domain" description="HTH araC/xylS-type" evidence="4">
    <location>
        <begin position="237"/>
        <end position="340"/>
    </location>
</feature>
<comment type="caution">
    <text evidence="5">The sequence shown here is derived from an EMBL/GenBank/DDBJ whole genome shotgun (WGS) entry which is preliminary data.</text>
</comment>
<dbReference type="EMBL" id="JBHSPP010000017">
    <property type="protein sequence ID" value="MFC5707921.1"/>
    <property type="molecule type" value="Genomic_DNA"/>
</dbReference>
<sequence>MGKSVSNIIARSTLYFLKEQGVNTDAIISQCHLSQYEINKRDGRLSDKQHLRFIKETAAYHHLWQEQMSQDDSPDQLINQAYALFPELVGYCLNQKTASDAVLGYIRNRIIIGNCDRFTLHQEDGQLAIHYVEDADTLLRDHSAIGNLRMIRELVRLYAPTASTAVSLRGSDDKDSRRLDDAFGCRCQFGQNANVIYFKEADLLAPVDSYLPLLHQNQHRQITKTVAALEYEQGFSSLIYSLLDEAIEQNNIADEASFMEHICTLVGMSRWTLNIRLNQENTNLSQLLKNVRLKKACLWLAETNLSVQDISERLRFSSLSVFSRFFSTHMGSSPLHYRRRLG</sequence>
<dbReference type="PROSITE" id="PS00041">
    <property type="entry name" value="HTH_ARAC_FAMILY_1"/>
    <property type="match status" value="1"/>
</dbReference>
<organism evidence="5 6">
    <name type="scientific">Aeromonas eucrenophila</name>
    <dbReference type="NCBI Taxonomy" id="649"/>
    <lineage>
        <taxon>Bacteria</taxon>
        <taxon>Pseudomonadati</taxon>
        <taxon>Pseudomonadota</taxon>
        <taxon>Gammaproteobacteria</taxon>
        <taxon>Aeromonadales</taxon>
        <taxon>Aeromonadaceae</taxon>
        <taxon>Aeromonas</taxon>
    </lineage>
</organism>
<dbReference type="PROSITE" id="PS01124">
    <property type="entry name" value="HTH_ARAC_FAMILY_2"/>
    <property type="match status" value="1"/>
</dbReference>
<dbReference type="InterPro" id="IPR018060">
    <property type="entry name" value="HTH_AraC"/>
</dbReference>
<evidence type="ECO:0000313" key="6">
    <source>
        <dbReference type="Proteomes" id="UP001596132"/>
    </source>
</evidence>
<dbReference type="PANTHER" id="PTHR47894">
    <property type="entry name" value="HTH-TYPE TRANSCRIPTIONAL REGULATOR GADX"/>
    <property type="match status" value="1"/>
</dbReference>
<evidence type="ECO:0000256" key="2">
    <source>
        <dbReference type="ARBA" id="ARBA00023125"/>
    </source>
</evidence>
<dbReference type="RefSeq" id="WP_082041544.1">
    <property type="nucleotide sequence ID" value="NZ_CDDF01000011.1"/>
</dbReference>
<dbReference type="PANTHER" id="PTHR47894:SF4">
    <property type="entry name" value="HTH-TYPE TRANSCRIPTIONAL REGULATOR GADX"/>
    <property type="match status" value="1"/>
</dbReference>
<evidence type="ECO:0000256" key="3">
    <source>
        <dbReference type="ARBA" id="ARBA00023163"/>
    </source>
</evidence>
<evidence type="ECO:0000313" key="5">
    <source>
        <dbReference type="EMBL" id="MFC5707921.1"/>
    </source>
</evidence>
<name>A0ABW0YDU2_9GAMM</name>
<dbReference type="InterPro" id="IPR018062">
    <property type="entry name" value="HTH_AraC-typ_CS"/>
</dbReference>
<reference evidence="6" key="1">
    <citation type="journal article" date="2019" name="Int. J. Syst. Evol. Microbiol.">
        <title>The Global Catalogue of Microorganisms (GCM) 10K type strain sequencing project: providing services to taxonomists for standard genome sequencing and annotation.</title>
        <authorList>
            <consortium name="The Broad Institute Genomics Platform"/>
            <consortium name="The Broad Institute Genome Sequencing Center for Infectious Disease"/>
            <person name="Wu L."/>
            <person name="Ma J."/>
        </authorList>
    </citation>
    <scope>NUCLEOTIDE SEQUENCE [LARGE SCALE GENOMIC DNA]</scope>
    <source>
        <strain evidence="6">KCTC 15012</strain>
    </source>
</reference>
<dbReference type="SUPFAM" id="SSF46689">
    <property type="entry name" value="Homeodomain-like"/>
    <property type="match status" value="1"/>
</dbReference>
<keyword evidence="1" id="KW-0805">Transcription regulation</keyword>
<keyword evidence="6" id="KW-1185">Reference proteome</keyword>
<dbReference type="SMART" id="SM00342">
    <property type="entry name" value="HTH_ARAC"/>
    <property type="match status" value="1"/>
</dbReference>
<protein>
    <submittedName>
        <fullName evidence="5">Helix-turn-helix domain-containing protein</fullName>
    </submittedName>
</protein>